<evidence type="ECO:0000313" key="3">
    <source>
        <dbReference type="Proteomes" id="UP000765509"/>
    </source>
</evidence>
<name>A0A9Q3J758_9BASI</name>
<gene>
    <name evidence="2" type="ORF">O181_096382</name>
</gene>
<feature type="non-terminal residue" evidence="2">
    <location>
        <position position="333"/>
    </location>
</feature>
<feature type="transmembrane region" description="Helical" evidence="1">
    <location>
        <begin position="90"/>
        <end position="109"/>
    </location>
</feature>
<dbReference type="PANTHER" id="PTHR37471:SF1">
    <property type="entry name" value="AB HYDROLASE-1 DOMAIN-CONTAINING PROTEIN"/>
    <property type="match status" value="1"/>
</dbReference>
<keyword evidence="1" id="KW-0472">Membrane</keyword>
<keyword evidence="1" id="KW-0812">Transmembrane</keyword>
<dbReference type="AlphaFoldDB" id="A0A9Q3J758"/>
<dbReference type="Proteomes" id="UP000765509">
    <property type="component" value="Unassembled WGS sequence"/>
</dbReference>
<keyword evidence="3" id="KW-1185">Reference proteome</keyword>
<evidence type="ECO:0000313" key="2">
    <source>
        <dbReference type="EMBL" id="MBW0556667.1"/>
    </source>
</evidence>
<sequence length="333" mass="38882">MTNDGNQRTKNSETLNSSFRISNIPLPVANVGFLLLQIYIGLSWIVVIYRLVSLGCQLEFLSLPPAFPRYPSFSSTTPTKDYWFTLGSEIIFAIGLLEVIFSIYGLYLIHQIQSRPPPDRQPSIETLKEVMLRALGSGLGPIPTLNESQTDVLAIPPSYHPLKPLPFNDPAAQDFREIHTNWFGKCHWQEIYRDNHLEWICGVLFCKTLEEIKQEDKLKSKENSILNFVEEILKIYENRIGYKIKEGYNLKLKKKIIRPTIDSIKISLKPLTITYSFAYFTDKFLKKFMIFKSNFKFYKNKNLKNPLNYFIKIPKDWYEIPIDQRPKPLFFIH</sequence>
<protein>
    <submittedName>
        <fullName evidence="2">Uncharacterized protein</fullName>
    </submittedName>
</protein>
<dbReference type="OrthoDB" id="2499850at2759"/>
<keyword evidence="1" id="KW-1133">Transmembrane helix</keyword>
<accession>A0A9Q3J758</accession>
<reference evidence="2" key="1">
    <citation type="submission" date="2021-03" db="EMBL/GenBank/DDBJ databases">
        <title>Draft genome sequence of rust myrtle Austropuccinia psidii MF-1, a brazilian biotype.</title>
        <authorList>
            <person name="Quecine M.C."/>
            <person name="Pachon D.M.R."/>
            <person name="Bonatelli M.L."/>
            <person name="Correr F.H."/>
            <person name="Franceschini L.M."/>
            <person name="Leite T.F."/>
            <person name="Margarido G.R.A."/>
            <person name="Almeida C.A."/>
            <person name="Ferrarezi J.A."/>
            <person name="Labate C.A."/>
        </authorList>
    </citation>
    <scope>NUCLEOTIDE SEQUENCE</scope>
    <source>
        <strain evidence="2">MF-1</strain>
    </source>
</reference>
<dbReference type="PANTHER" id="PTHR37471">
    <property type="entry name" value="UNNAMED PRODUCT"/>
    <property type="match status" value="1"/>
</dbReference>
<proteinExistence type="predicted"/>
<dbReference type="EMBL" id="AVOT02064212">
    <property type="protein sequence ID" value="MBW0556667.1"/>
    <property type="molecule type" value="Genomic_DNA"/>
</dbReference>
<feature type="transmembrane region" description="Helical" evidence="1">
    <location>
        <begin position="28"/>
        <end position="52"/>
    </location>
</feature>
<comment type="caution">
    <text evidence="2">The sequence shown here is derived from an EMBL/GenBank/DDBJ whole genome shotgun (WGS) entry which is preliminary data.</text>
</comment>
<organism evidence="2 3">
    <name type="scientific">Austropuccinia psidii MF-1</name>
    <dbReference type="NCBI Taxonomy" id="1389203"/>
    <lineage>
        <taxon>Eukaryota</taxon>
        <taxon>Fungi</taxon>
        <taxon>Dikarya</taxon>
        <taxon>Basidiomycota</taxon>
        <taxon>Pucciniomycotina</taxon>
        <taxon>Pucciniomycetes</taxon>
        <taxon>Pucciniales</taxon>
        <taxon>Sphaerophragmiaceae</taxon>
        <taxon>Austropuccinia</taxon>
    </lineage>
</organism>
<evidence type="ECO:0000256" key="1">
    <source>
        <dbReference type="SAM" id="Phobius"/>
    </source>
</evidence>